<protein>
    <submittedName>
        <fullName evidence="2">Uncharacterized protein</fullName>
    </submittedName>
</protein>
<keyword evidence="4" id="KW-1185">Reference proteome</keyword>
<reference evidence="4 5" key="1">
    <citation type="submission" date="2018-09" db="EMBL/GenBank/DDBJ databases">
        <title>Streptomyces sp. nov. DS1-2, an endophytic actinomycete isolated from roots of Dendrobium scabrilingue.</title>
        <authorList>
            <person name="Kuncharoen N."/>
            <person name="Kudo T."/>
            <person name="Ohkuma M."/>
            <person name="Yuki M."/>
            <person name="Tanasupawat S."/>
        </authorList>
    </citation>
    <scope>NUCLEOTIDE SEQUENCE [LARGE SCALE GENOMIC DNA]</scope>
    <source>
        <strain evidence="2 5">AZ1-7</strain>
        <strain evidence="3 4">DS1-2</strain>
    </source>
</reference>
<evidence type="ECO:0000313" key="2">
    <source>
        <dbReference type="EMBL" id="RKN10458.1"/>
    </source>
</evidence>
<comment type="caution">
    <text evidence="2">The sequence shown here is derived from an EMBL/GenBank/DDBJ whole genome shotgun (WGS) entry which is preliminary data.</text>
</comment>
<dbReference type="Proteomes" id="UP000268652">
    <property type="component" value="Unassembled WGS sequence"/>
</dbReference>
<evidence type="ECO:0000313" key="4">
    <source>
        <dbReference type="Proteomes" id="UP000268652"/>
    </source>
</evidence>
<organism evidence="2 5">
    <name type="scientific">Streptomyces radicis</name>
    <dbReference type="NCBI Taxonomy" id="1750517"/>
    <lineage>
        <taxon>Bacteria</taxon>
        <taxon>Bacillati</taxon>
        <taxon>Actinomycetota</taxon>
        <taxon>Actinomycetes</taxon>
        <taxon>Kitasatosporales</taxon>
        <taxon>Streptomycetaceae</taxon>
        <taxon>Streptomyces</taxon>
    </lineage>
</organism>
<dbReference type="RefSeq" id="WP_120696480.1">
    <property type="nucleotide sequence ID" value="NZ_RBDX01000005.1"/>
</dbReference>
<dbReference type="EMBL" id="RBDX01000005">
    <property type="protein sequence ID" value="RKN10458.1"/>
    <property type="molecule type" value="Genomic_DNA"/>
</dbReference>
<evidence type="ECO:0000256" key="1">
    <source>
        <dbReference type="SAM" id="Phobius"/>
    </source>
</evidence>
<dbReference type="EMBL" id="RBDY01000005">
    <property type="protein sequence ID" value="RKN24717.1"/>
    <property type="molecule type" value="Genomic_DNA"/>
</dbReference>
<keyword evidence="1" id="KW-0812">Transmembrane</keyword>
<keyword evidence="1" id="KW-1133">Transmembrane helix</keyword>
<keyword evidence="1" id="KW-0472">Membrane</keyword>
<sequence length="113" mass="11937">MTGQIRQVEVDGASIRRGDVLTIGERPFVVLDHASLGDGEFGITFVTGESLSVRKATAMTALRTDVPGMRSRTFWVSRLPAHAHALPTKGEIVAQVVVGCALVVAIGLAVVAR</sequence>
<evidence type="ECO:0000313" key="3">
    <source>
        <dbReference type="EMBL" id="RKN24717.1"/>
    </source>
</evidence>
<proteinExistence type="predicted"/>
<gene>
    <name evidence="3" type="ORF">D7318_09635</name>
    <name evidence="2" type="ORF">D7319_08460</name>
</gene>
<dbReference type="AlphaFoldDB" id="A0A3A9WBE9"/>
<dbReference type="Proteomes" id="UP000275024">
    <property type="component" value="Unassembled WGS sequence"/>
</dbReference>
<evidence type="ECO:0000313" key="5">
    <source>
        <dbReference type="Proteomes" id="UP000275024"/>
    </source>
</evidence>
<feature type="transmembrane region" description="Helical" evidence="1">
    <location>
        <begin position="92"/>
        <end position="112"/>
    </location>
</feature>
<dbReference type="OrthoDB" id="4341932at2"/>
<accession>A0A3A9WBE9</accession>
<name>A0A3A9WBE9_9ACTN</name>